<dbReference type="AlphaFoldDB" id="U2QPH8"/>
<dbReference type="GO" id="GO:0012505">
    <property type="term" value="C:endomembrane system"/>
    <property type="evidence" value="ECO:0007669"/>
    <property type="project" value="TreeGrafter"/>
</dbReference>
<dbReference type="InterPro" id="IPR052739">
    <property type="entry name" value="FAAH2"/>
</dbReference>
<sequence length="171" mass="18228">MEAVWMVVTDWIGTPALTWARRIRAGEVSRQELIETALAEIDRQNPQLNAVITTRREKALAEAAAQKDTGQPFLGVPLLLKGLGQQLQGEPSTSGSTLLTTNVASQTSFFVRALQHAGFIIIGQTNFPEFGFKNITDAKLYGPAHNPWNLDYQPGGSSGGAGAAVAAGLVP</sequence>
<dbReference type="PANTHER" id="PTHR43372:SF4">
    <property type="entry name" value="FATTY-ACID AMIDE HYDROLASE 2"/>
    <property type="match status" value="1"/>
</dbReference>
<reference evidence="2 3" key="1">
    <citation type="submission" date="2013-06" db="EMBL/GenBank/DDBJ databases">
        <authorList>
            <person name="Weinstock G."/>
            <person name="Sodergren E."/>
            <person name="Lobos E.A."/>
            <person name="Fulton L."/>
            <person name="Fulton R."/>
            <person name="Courtney L."/>
            <person name="Fronick C."/>
            <person name="O'Laughlin M."/>
            <person name="Godfrey J."/>
            <person name="Wilson R.M."/>
            <person name="Miner T."/>
            <person name="Farmer C."/>
            <person name="Delehaunty K."/>
            <person name="Cordes M."/>
            <person name="Minx P."/>
            <person name="Tomlinson C."/>
            <person name="Chen J."/>
            <person name="Wollam A."/>
            <person name="Pepin K.H."/>
            <person name="Bhonagiri V."/>
            <person name="Zhang X."/>
            <person name="Warren W."/>
            <person name="Mitreva M."/>
            <person name="Mardis E.R."/>
            <person name="Wilson R.K."/>
        </authorList>
    </citation>
    <scope>NUCLEOTIDE SEQUENCE [LARGE SCALE GENOMIC DNA]</scope>
    <source>
        <strain evidence="2 3">ATCC 14869</strain>
    </source>
</reference>
<proteinExistence type="predicted"/>
<evidence type="ECO:0000259" key="1">
    <source>
        <dbReference type="Pfam" id="PF01425"/>
    </source>
</evidence>
<dbReference type="HOGENOM" id="CLU_009600_7_2_9"/>
<dbReference type="InterPro" id="IPR023631">
    <property type="entry name" value="Amidase_dom"/>
</dbReference>
<evidence type="ECO:0000313" key="2">
    <source>
        <dbReference type="EMBL" id="ERK43218.1"/>
    </source>
</evidence>
<dbReference type="EMBL" id="AWVK01000069">
    <property type="protein sequence ID" value="ERK43218.1"/>
    <property type="molecule type" value="Genomic_DNA"/>
</dbReference>
<gene>
    <name evidence="2" type="ORF">HMPREF0495_01634</name>
</gene>
<comment type="caution">
    <text evidence="2">The sequence shown here is derived from an EMBL/GenBank/DDBJ whole genome shotgun (WGS) entry which is preliminary data.</text>
</comment>
<organism evidence="2 3">
    <name type="scientific">Levilactobacillus brevis ATCC 14869 = DSM 20054</name>
    <dbReference type="NCBI Taxonomy" id="649758"/>
    <lineage>
        <taxon>Bacteria</taxon>
        <taxon>Bacillati</taxon>
        <taxon>Bacillota</taxon>
        <taxon>Bacilli</taxon>
        <taxon>Lactobacillales</taxon>
        <taxon>Lactobacillaceae</taxon>
        <taxon>Levilactobacillus</taxon>
    </lineage>
</organism>
<feature type="domain" description="Amidase" evidence="1">
    <location>
        <begin position="32"/>
        <end position="171"/>
    </location>
</feature>
<dbReference type="Gene3D" id="3.90.1300.10">
    <property type="entry name" value="Amidase signature (AS) domain"/>
    <property type="match status" value="1"/>
</dbReference>
<dbReference type="PANTHER" id="PTHR43372">
    <property type="entry name" value="FATTY-ACID AMIDE HYDROLASE"/>
    <property type="match status" value="1"/>
</dbReference>
<accession>U2QPH8</accession>
<feature type="non-terminal residue" evidence="2">
    <location>
        <position position="171"/>
    </location>
</feature>
<dbReference type="Pfam" id="PF01425">
    <property type="entry name" value="Amidase"/>
    <property type="match status" value="1"/>
</dbReference>
<dbReference type="SUPFAM" id="SSF75304">
    <property type="entry name" value="Amidase signature (AS) enzymes"/>
    <property type="match status" value="1"/>
</dbReference>
<dbReference type="InterPro" id="IPR036928">
    <property type="entry name" value="AS_sf"/>
</dbReference>
<evidence type="ECO:0000313" key="3">
    <source>
        <dbReference type="Proteomes" id="UP000016644"/>
    </source>
</evidence>
<name>U2QPH8_LEVBR</name>
<protein>
    <recommendedName>
        <fullName evidence="1">Amidase domain-containing protein</fullName>
    </recommendedName>
</protein>
<dbReference type="Proteomes" id="UP000016644">
    <property type="component" value="Unassembled WGS sequence"/>
</dbReference>